<proteinExistence type="predicted"/>
<evidence type="ECO:0000313" key="1">
    <source>
        <dbReference type="EMBL" id="GED96023.1"/>
    </source>
</evidence>
<reference evidence="2" key="1">
    <citation type="submission" date="2019-06" db="EMBL/GenBank/DDBJ databases">
        <title>Gordonia isolated from sludge of a wastewater treatment plant.</title>
        <authorList>
            <person name="Tamura T."/>
            <person name="Aoyama K."/>
            <person name="Kang Y."/>
            <person name="Saito S."/>
            <person name="Akiyama N."/>
            <person name="Yazawa K."/>
            <person name="Gonoi T."/>
            <person name="Mikami Y."/>
        </authorList>
    </citation>
    <scope>NUCLEOTIDE SEQUENCE [LARGE SCALE GENOMIC DNA]</scope>
    <source>
        <strain evidence="2">NBRC 107697</strain>
    </source>
</reference>
<dbReference type="EMBL" id="BJOU01000001">
    <property type="protein sequence ID" value="GED96023.1"/>
    <property type="molecule type" value="Genomic_DNA"/>
</dbReference>
<dbReference type="Proteomes" id="UP000444980">
    <property type="component" value="Unassembled WGS sequence"/>
</dbReference>
<dbReference type="AlphaFoldDB" id="A0A7M4BQ62"/>
<gene>
    <name evidence="1" type="ORF">nbrc107697_00620</name>
</gene>
<evidence type="ECO:0000313" key="2">
    <source>
        <dbReference type="Proteomes" id="UP000444980"/>
    </source>
</evidence>
<sequence length="353" mass="39557">MGIGVAEDFVEIARRIGTNPLGRLMYGQRELFHSNLLAWVFDVLPAVADAAFQTFTQPGAGNERRVDRERGHLDLVMNWPGHAPLAIENKVFSIPSREQLTAYEKATAKWPEKPILLLLSMSQAGFNTGRWKELNYATLATSFEGALPDCSSYEVETVRKYIDLIRDLDILVNGTDIKSDGEPVWIDEARLRELGSSQMGAALQKARAQRVAIKIDRRLNDRAYPVDCGMSRATPMVQQLVPVRVDGRRVSLGWQLQGNQFRRAVVFRDSGLQGGSAIKRTKREDLSRQFSNLFEFPPGLPQEHAGKKVFNHFAPDFVYQYVKVPGLTVSELGAAADWVRNQIEAVRDSESPS</sequence>
<name>A0A7M4BQ62_9ACTN</name>
<protein>
    <recommendedName>
        <fullName evidence="3">PD-(D/E)XK nuclease superfamily protein</fullName>
    </recommendedName>
</protein>
<comment type="caution">
    <text evidence="1">The sequence shown here is derived from an EMBL/GenBank/DDBJ whole genome shotgun (WGS) entry which is preliminary data.</text>
</comment>
<organism evidence="1 2">
    <name type="scientific">Gordonia crocea</name>
    <dbReference type="NCBI Taxonomy" id="589162"/>
    <lineage>
        <taxon>Bacteria</taxon>
        <taxon>Bacillati</taxon>
        <taxon>Actinomycetota</taxon>
        <taxon>Actinomycetes</taxon>
        <taxon>Mycobacteriales</taxon>
        <taxon>Gordoniaceae</taxon>
        <taxon>Gordonia</taxon>
    </lineage>
</organism>
<accession>A0A7M4BQ62</accession>
<evidence type="ECO:0008006" key="3">
    <source>
        <dbReference type="Google" id="ProtNLM"/>
    </source>
</evidence>
<keyword evidence="2" id="KW-1185">Reference proteome</keyword>